<accession>A0A4P9XWH6</accession>
<dbReference type="EMBL" id="KZ992441">
    <property type="protein sequence ID" value="RKP10695.1"/>
    <property type="molecule type" value="Genomic_DNA"/>
</dbReference>
<gene>
    <name evidence="2" type="ORF">THASP1DRAFT_27535</name>
</gene>
<keyword evidence="3" id="KW-1185">Reference proteome</keyword>
<feature type="signal peptide" evidence="1">
    <location>
        <begin position="1"/>
        <end position="26"/>
    </location>
</feature>
<dbReference type="AlphaFoldDB" id="A0A4P9XWH6"/>
<evidence type="ECO:0000313" key="2">
    <source>
        <dbReference type="EMBL" id="RKP10695.1"/>
    </source>
</evidence>
<reference evidence="3" key="1">
    <citation type="journal article" date="2018" name="Nat. Microbiol.">
        <title>Leveraging single-cell genomics to expand the fungal tree of life.</title>
        <authorList>
            <person name="Ahrendt S.R."/>
            <person name="Quandt C.A."/>
            <person name="Ciobanu D."/>
            <person name="Clum A."/>
            <person name="Salamov A."/>
            <person name="Andreopoulos B."/>
            <person name="Cheng J.F."/>
            <person name="Woyke T."/>
            <person name="Pelin A."/>
            <person name="Henrissat B."/>
            <person name="Reynolds N.K."/>
            <person name="Benny G.L."/>
            <person name="Smith M.E."/>
            <person name="James T.Y."/>
            <person name="Grigoriev I.V."/>
        </authorList>
    </citation>
    <scope>NUCLEOTIDE SEQUENCE [LARGE SCALE GENOMIC DNA]</scope>
    <source>
        <strain evidence="3">RSA 1356</strain>
    </source>
</reference>
<keyword evidence="1" id="KW-0732">Signal</keyword>
<feature type="chain" id="PRO_5020956570" evidence="1">
    <location>
        <begin position="27"/>
        <end position="230"/>
    </location>
</feature>
<evidence type="ECO:0000313" key="3">
    <source>
        <dbReference type="Proteomes" id="UP000271241"/>
    </source>
</evidence>
<organism evidence="2 3">
    <name type="scientific">Thamnocephalis sphaerospora</name>
    <dbReference type="NCBI Taxonomy" id="78915"/>
    <lineage>
        <taxon>Eukaryota</taxon>
        <taxon>Fungi</taxon>
        <taxon>Fungi incertae sedis</taxon>
        <taxon>Zoopagomycota</taxon>
        <taxon>Zoopagomycotina</taxon>
        <taxon>Zoopagomycetes</taxon>
        <taxon>Zoopagales</taxon>
        <taxon>Sigmoideomycetaceae</taxon>
        <taxon>Thamnocephalis</taxon>
    </lineage>
</organism>
<name>A0A4P9XWH6_9FUNG</name>
<protein>
    <submittedName>
        <fullName evidence="2">Uncharacterized protein</fullName>
    </submittedName>
</protein>
<dbReference type="Proteomes" id="UP000271241">
    <property type="component" value="Unassembled WGS sequence"/>
</dbReference>
<sequence>MRFTSLSGTAVAVLAGIVLTSPAVDALPPSRLLNRAIGDGLSSGRAPLPNTALAAQYSRVNPRTLALLNEYTQGLVQLYPFGIITPEDAKVVEEDETSVDGNYRLHALTMIGADNTPFRSVKISRNIAGGPRNVVKSPISKIEINHISQDGEESNGALILINNSPRAGEEYKFTLETSRGKVHVTAENDYGSTEVCIKLTDEQRGVMLNDVALWDRKNVILVNGPRIISA</sequence>
<evidence type="ECO:0000256" key="1">
    <source>
        <dbReference type="SAM" id="SignalP"/>
    </source>
</evidence>
<proteinExistence type="predicted"/>